<accession>A0A484FCS6</accession>
<dbReference type="GO" id="GO:0004497">
    <property type="term" value="F:monooxygenase activity"/>
    <property type="evidence" value="ECO:0007669"/>
    <property type="project" value="UniProtKB-KW"/>
</dbReference>
<dbReference type="Gene3D" id="3.50.50.60">
    <property type="entry name" value="FAD/NAD(P)-binding domain"/>
    <property type="match status" value="1"/>
</dbReference>
<protein>
    <submittedName>
        <fullName evidence="5">FAD-dependent monooxygenase apdD</fullName>
    </submittedName>
</protein>
<dbReference type="Pfam" id="PF01494">
    <property type="entry name" value="FAD_binding_3"/>
    <property type="match status" value="1"/>
</dbReference>
<keyword evidence="6" id="KW-1185">Reference proteome</keyword>
<keyword evidence="5" id="KW-0503">Monooxygenase</keyword>
<dbReference type="InterPro" id="IPR002938">
    <property type="entry name" value="FAD-bd"/>
</dbReference>
<dbReference type="EMBL" id="AMCV02000038">
    <property type="protein sequence ID" value="TDZ15873.1"/>
    <property type="molecule type" value="Genomic_DNA"/>
</dbReference>
<sequence length="229" mass="25593">MEIFRNLGIADEYREQAVGQEWPFDVLFSAGLSQGGRALAKWNLPSPNVYRNIIGANNDGTMPREPRKPLVSARFGFRFETLVERETGIESALADTGTGDRHIVKSAYVVGCDGASSRVRETVGITLLGRPSPFAMALVHFRSRDLSVLRKQGQGWWMPRRMPGGCCGSGLLTSSRRATGRIRRGAWRWIIAMLGRLWLCRVTRPRSPGGTRGNTRLLPFRGVVRRMCF</sequence>
<evidence type="ECO:0000313" key="5">
    <source>
        <dbReference type="EMBL" id="TDZ15873.1"/>
    </source>
</evidence>
<dbReference type="Proteomes" id="UP000014480">
    <property type="component" value="Unassembled WGS sequence"/>
</dbReference>
<reference evidence="6" key="1">
    <citation type="journal article" date="2013" name="New Phytol.">
        <title>Comparative genomic and transcriptomic analyses reveal the hemibiotrophic stage shift of Colletotrichum fungi.</title>
        <authorList>
            <person name="Gan P."/>
            <person name="Ikeda K."/>
            <person name="Irieda H."/>
            <person name="Narusaka M."/>
            <person name="O'Connell R.J."/>
            <person name="Narusaka Y."/>
            <person name="Takano Y."/>
            <person name="Kubo Y."/>
            <person name="Shirasu K."/>
        </authorList>
    </citation>
    <scope>NUCLEOTIDE SEQUENCE [LARGE SCALE GENOMIC DNA]</scope>
    <source>
        <strain evidence="6">104-T / ATCC 96160 / CBS 514.97 / LARS 414 / MAFF 240422</strain>
    </source>
</reference>
<dbReference type="AlphaFoldDB" id="A0A484FCS6"/>
<comment type="caution">
    <text evidence="5">The sequence shown here is derived from an EMBL/GenBank/DDBJ whole genome shotgun (WGS) entry which is preliminary data.</text>
</comment>
<dbReference type="SUPFAM" id="SSF51905">
    <property type="entry name" value="FAD/NAD(P)-binding domain"/>
    <property type="match status" value="1"/>
</dbReference>
<evidence type="ECO:0000256" key="2">
    <source>
        <dbReference type="ARBA" id="ARBA00022827"/>
    </source>
</evidence>
<gene>
    <name evidence="5" type="primary">apdD-0</name>
    <name evidence="5" type="ORF">Cob_v011262</name>
</gene>
<evidence type="ECO:0000313" key="6">
    <source>
        <dbReference type="Proteomes" id="UP000014480"/>
    </source>
</evidence>
<name>A0A484FCS6_COLOR</name>
<evidence type="ECO:0000259" key="4">
    <source>
        <dbReference type="Pfam" id="PF01494"/>
    </source>
</evidence>
<keyword evidence="2" id="KW-0274">FAD</keyword>
<evidence type="ECO:0000256" key="3">
    <source>
        <dbReference type="ARBA" id="ARBA00023002"/>
    </source>
</evidence>
<keyword evidence="3" id="KW-0560">Oxidoreductase</keyword>
<dbReference type="GO" id="GO:0071949">
    <property type="term" value="F:FAD binding"/>
    <property type="evidence" value="ECO:0007669"/>
    <property type="project" value="InterPro"/>
</dbReference>
<dbReference type="STRING" id="1213857.A0A484FCS6"/>
<proteinExistence type="predicted"/>
<keyword evidence="1" id="KW-0285">Flavoprotein</keyword>
<organism evidence="5 6">
    <name type="scientific">Colletotrichum orbiculare (strain 104-T / ATCC 96160 / CBS 514.97 / LARS 414 / MAFF 240422)</name>
    <name type="common">Cucumber anthracnose fungus</name>
    <name type="synonym">Colletotrichum lagenarium</name>
    <dbReference type="NCBI Taxonomy" id="1213857"/>
    <lineage>
        <taxon>Eukaryota</taxon>
        <taxon>Fungi</taxon>
        <taxon>Dikarya</taxon>
        <taxon>Ascomycota</taxon>
        <taxon>Pezizomycotina</taxon>
        <taxon>Sordariomycetes</taxon>
        <taxon>Hypocreomycetidae</taxon>
        <taxon>Glomerellales</taxon>
        <taxon>Glomerellaceae</taxon>
        <taxon>Colletotrichum</taxon>
        <taxon>Colletotrichum orbiculare species complex</taxon>
    </lineage>
</organism>
<dbReference type="OrthoDB" id="2690153at2759"/>
<feature type="domain" description="FAD-binding" evidence="4">
    <location>
        <begin position="1"/>
        <end position="165"/>
    </location>
</feature>
<reference evidence="6" key="2">
    <citation type="journal article" date="2019" name="Mol. Plant Microbe Interact.">
        <title>Genome sequence resources for four phytopathogenic fungi from the Colletotrichum orbiculare species complex.</title>
        <authorList>
            <person name="Gan P."/>
            <person name="Tsushima A."/>
            <person name="Narusaka M."/>
            <person name="Narusaka Y."/>
            <person name="Takano Y."/>
            <person name="Kubo Y."/>
            <person name="Shirasu K."/>
        </authorList>
    </citation>
    <scope>GENOME REANNOTATION</scope>
    <source>
        <strain evidence="6">104-T / ATCC 96160 / CBS 514.97 / LARS 414 / MAFF 240422</strain>
    </source>
</reference>
<evidence type="ECO:0000256" key="1">
    <source>
        <dbReference type="ARBA" id="ARBA00022630"/>
    </source>
</evidence>
<dbReference type="InterPro" id="IPR036188">
    <property type="entry name" value="FAD/NAD-bd_sf"/>
</dbReference>